<dbReference type="EMBL" id="CP046640">
    <property type="protein sequence ID" value="QTL97868.1"/>
    <property type="molecule type" value="Genomic_DNA"/>
</dbReference>
<dbReference type="InterPro" id="IPR032710">
    <property type="entry name" value="NTF2-like_dom_sf"/>
</dbReference>
<proteinExistence type="predicted"/>
<dbReference type="Pfam" id="PF12680">
    <property type="entry name" value="SnoaL_2"/>
    <property type="match status" value="1"/>
</dbReference>
<dbReference type="Proteomes" id="UP000665020">
    <property type="component" value="Chromosome"/>
</dbReference>
<evidence type="ECO:0000313" key="2">
    <source>
        <dbReference type="EMBL" id="QTL97868.1"/>
    </source>
</evidence>
<name>A0A8A7KE10_9FIRM</name>
<keyword evidence="3" id="KW-1185">Reference proteome</keyword>
<evidence type="ECO:0000259" key="1">
    <source>
        <dbReference type="Pfam" id="PF12680"/>
    </source>
</evidence>
<feature type="domain" description="SnoaL-like" evidence="1">
    <location>
        <begin position="8"/>
        <end position="108"/>
    </location>
</feature>
<organism evidence="2 3">
    <name type="scientific">Iocasia fonsfrigidae</name>
    <dbReference type="NCBI Taxonomy" id="2682810"/>
    <lineage>
        <taxon>Bacteria</taxon>
        <taxon>Bacillati</taxon>
        <taxon>Bacillota</taxon>
        <taxon>Clostridia</taxon>
        <taxon>Halanaerobiales</taxon>
        <taxon>Halanaerobiaceae</taxon>
        <taxon>Iocasia</taxon>
    </lineage>
</organism>
<dbReference type="KEGG" id="ifn:GM661_07650"/>
<evidence type="ECO:0000313" key="3">
    <source>
        <dbReference type="Proteomes" id="UP000665020"/>
    </source>
</evidence>
<dbReference type="RefSeq" id="WP_230869474.1">
    <property type="nucleotide sequence ID" value="NZ_CP046640.1"/>
</dbReference>
<reference evidence="2" key="1">
    <citation type="submission" date="2019-12" db="EMBL/GenBank/DDBJ databases">
        <authorList>
            <person name="zhang j."/>
            <person name="sun C.M."/>
        </authorList>
    </citation>
    <scope>NUCLEOTIDE SEQUENCE</scope>
    <source>
        <strain evidence="2">NS-1</strain>
    </source>
</reference>
<sequence length="125" mass="15118">MIKKEECIKRYFNMWLSKDGSCLNEIFEFNVVYSECYGPEYRGIRQIIQWFDDWNERGTVIRWDIKQFIHQMNQTAVEWYFECEFAGQISRFDGVSIIVFNDNGKIIDIKEFQSKAEHEFPYGKL</sequence>
<protein>
    <submittedName>
        <fullName evidence="2">Nuclear transport factor 2 family protein</fullName>
    </submittedName>
</protein>
<dbReference type="SUPFAM" id="SSF54427">
    <property type="entry name" value="NTF2-like"/>
    <property type="match status" value="1"/>
</dbReference>
<dbReference type="Gene3D" id="3.10.450.50">
    <property type="match status" value="1"/>
</dbReference>
<dbReference type="AlphaFoldDB" id="A0A8A7KE10"/>
<accession>A0A8A7KE10</accession>
<gene>
    <name evidence="2" type="ORF">GM661_07650</name>
</gene>
<dbReference type="InterPro" id="IPR037401">
    <property type="entry name" value="SnoaL-like"/>
</dbReference>